<sequence length="232" mass="26074">MHPRVSGQGFLPRYGGGWMHQFGHVYALQQELLAPDRCNWFRAAELWHTARHEGLALNSAHYNNILRQCAHASAWEQSLMVLRQMRRDALRPDVPSVACAMVSCADSGRWEETLSLFGQFQPTMKLDSQCYLALMRAANRGHAQHVAIEAGRQQLKEKIPFQPHAVAELTQAAAVVDTAEGCHIAIEAAENLEEYAYVHRKEQTLLLALAARHHLNAPRWLESGDEVPVLPT</sequence>
<dbReference type="OMA" id="CHIAIEA"/>
<keyword evidence="3" id="KW-1185">Reference proteome</keyword>
<dbReference type="VEuPathDB" id="TriTrypDB:BSAL_33405"/>
<organism evidence="2 3">
    <name type="scientific">Bodo saltans</name>
    <name type="common">Flagellated protozoan</name>
    <dbReference type="NCBI Taxonomy" id="75058"/>
    <lineage>
        <taxon>Eukaryota</taxon>
        <taxon>Discoba</taxon>
        <taxon>Euglenozoa</taxon>
        <taxon>Kinetoplastea</taxon>
        <taxon>Metakinetoplastina</taxon>
        <taxon>Eubodonida</taxon>
        <taxon>Bodonidae</taxon>
        <taxon>Bodo</taxon>
    </lineage>
</organism>
<feature type="repeat" description="PPR" evidence="1">
    <location>
        <begin position="58"/>
        <end position="92"/>
    </location>
</feature>
<gene>
    <name evidence="2" type="ORF">BSAL_33405</name>
</gene>
<dbReference type="PROSITE" id="PS51375">
    <property type="entry name" value="PPR"/>
    <property type="match status" value="1"/>
</dbReference>
<evidence type="ECO:0000313" key="2">
    <source>
        <dbReference type="EMBL" id="CUI15244.1"/>
    </source>
</evidence>
<dbReference type="AlphaFoldDB" id="A0A0S4KKY6"/>
<dbReference type="InterPro" id="IPR002885">
    <property type="entry name" value="PPR_rpt"/>
</dbReference>
<dbReference type="Proteomes" id="UP000051952">
    <property type="component" value="Unassembled WGS sequence"/>
</dbReference>
<proteinExistence type="predicted"/>
<evidence type="ECO:0000313" key="3">
    <source>
        <dbReference type="Proteomes" id="UP000051952"/>
    </source>
</evidence>
<protein>
    <submittedName>
        <fullName evidence="2">Uncharacterized protein</fullName>
    </submittedName>
</protein>
<name>A0A0S4KKY6_BODSA</name>
<evidence type="ECO:0000256" key="1">
    <source>
        <dbReference type="PROSITE-ProRule" id="PRU00708"/>
    </source>
</evidence>
<accession>A0A0S4KKY6</accession>
<dbReference type="OrthoDB" id="185373at2759"/>
<dbReference type="Gene3D" id="1.25.40.10">
    <property type="entry name" value="Tetratricopeptide repeat domain"/>
    <property type="match status" value="1"/>
</dbReference>
<reference evidence="3" key="1">
    <citation type="submission" date="2015-09" db="EMBL/GenBank/DDBJ databases">
        <authorList>
            <consortium name="Pathogen Informatics"/>
        </authorList>
    </citation>
    <scope>NUCLEOTIDE SEQUENCE [LARGE SCALE GENOMIC DNA]</scope>
    <source>
        <strain evidence="3">Lake Konstanz</strain>
    </source>
</reference>
<dbReference type="InterPro" id="IPR011990">
    <property type="entry name" value="TPR-like_helical_dom_sf"/>
</dbReference>
<dbReference type="EMBL" id="CYKH01001954">
    <property type="protein sequence ID" value="CUI15244.1"/>
    <property type="molecule type" value="Genomic_DNA"/>
</dbReference>